<evidence type="ECO:0000256" key="14">
    <source>
        <dbReference type="RuleBase" id="RU000461"/>
    </source>
</evidence>
<dbReference type="EMBL" id="KB468157">
    <property type="protein sequence ID" value="PCH44159.1"/>
    <property type="molecule type" value="Genomic_DNA"/>
</dbReference>
<feature type="binding site" description="axial binding residue" evidence="13">
    <location>
        <position position="438"/>
    </location>
    <ligand>
        <name>heme</name>
        <dbReference type="ChEBI" id="CHEBI:30413"/>
    </ligand>
    <ligandPart>
        <name>Fe</name>
        <dbReference type="ChEBI" id="CHEBI:18248"/>
    </ligandPart>
</feature>
<sequence length="512" mass="56980">MSSSGIAHIGAALGGIALLRYSLGTSLIFAIALSLPPGPSPWPVVGNTFQIPMKHAWLVYSEWAKTYGDIIYLNALGQRLVVINSTNIAKDLLDKRSSIYSNRPRTTMAGELCGYGEVSGFRQHDDIWKRQRRMMSHALNQSSLSDHYAIQEIEAQRLVLNVLNNPDSLVHQTKLRIGSIILHVVYGYAAKSENDPFLVKPLKMLDNFVEATVPGAWLVDIIPPLKYIPKWVPGAGFQKIAASWRQLLWESAWEPYLWCKANYENGTDNRSFIATNLAVHESNLSSKDEETLVWGAITVMGGGLDTNMSTVLTFFLAMLRYPEIQVKACAEIDTVIGADRLPSITDRLALSYIRALITEVYRWNPAVPLGIPHSVTQDDTYEGMYIPEGSIIMPNVWHMLHDPEIYPEPMAFKPERYKDDAEMQNVTDLSFGFGRRACPGMHFAQGTIFAIIATVLATCEILPALDPQGNEIIPKVAYTSGAIIFPEEFKCRLKCRSSQARALLTQAANSTT</sequence>
<keyword evidence="8" id="KW-1133">Transmembrane helix</keyword>
<evidence type="ECO:0000256" key="4">
    <source>
        <dbReference type="ARBA" id="ARBA00010617"/>
    </source>
</evidence>
<dbReference type="InterPro" id="IPR050364">
    <property type="entry name" value="Cytochrome_P450_fung"/>
</dbReference>
<keyword evidence="6" id="KW-0812">Transmembrane</keyword>
<evidence type="ECO:0000313" key="16">
    <source>
        <dbReference type="Proteomes" id="UP000218811"/>
    </source>
</evidence>
<dbReference type="PANTHER" id="PTHR46300">
    <property type="entry name" value="P450, PUTATIVE (EUROFUNG)-RELATED-RELATED"/>
    <property type="match status" value="1"/>
</dbReference>
<evidence type="ECO:0000256" key="9">
    <source>
        <dbReference type="ARBA" id="ARBA00023002"/>
    </source>
</evidence>
<keyword evidence="11 14" id="KW-0503">Monooxygenase</keyword>
<keyword evidence="12" id="KW-0472">Membrane</keyword>
<dbReference type="PROSITE" id="PS00086">
    <property type="entry name" value="CYTOCHROME_P450"/>
    <property type="match status" value="1"/>
</dbReference>
<dbReference type="InterPro" id="IPR002401">
    <property type="entry name" value="Cyt_P450_E_grp-I"/>
</dbReference>
<dbReference type="STRING" id="742152.A0A2H3JZ21"/>
<keyword evidence="9 14" id="KW-0560">Oxidoreductase</keyword>
<organism evidence="15 16">
    <name type="scientific">Wolfiporia cocos (strain MD-104)</name>
    <name type="common">Brown rot fungus</name>
    <dbReference type="NCBI Taxonomy" id="742152"/>
    <lineage>
        <taxon>Eukaryota</taxon>
        <taxon>Fungi</taxon>
        <taxon>Dikarya</taxon>
        <taxon>Basidiomycota</taxon>
        <taxon>Agaricomycotina</taxon>
        <taxon>Agaricomycetes</taxon>
        <taxon>Polyporales</taxon>
        <taxon>Phaeolaceae</taxon>
        <taxon>Wolfiporia</taxon>
    </lineage>
</organism>
<dbReference type="PRINTS" id="PR00463">
    <property type="entry name" value="EP450I"/>
</dbReference>
<evidence type="ECO:0000313" key="15">
    <source>
        <dbReference type="EMBL" id="PCH44159.1"/>
    </source>
</evidence>
<evidence type="ECO:0000256" key="13">
    <source>
        <dbReference type="PIRSR" id="PIRSR602401-1"/>
    </source>
</evidence>
<evidence type="ECO:0000256" key="2">
    <source>
        <dbReference type="ARBA" id="ARBA00004167"/>
    </source>
</evidence>
<evidence type="ECO:0000256" key="3">
    <source>
        <dbReference type="ARBA" id="ARBA00005179"/>
    </source>
</evidence>
<dbReference type="GO" id="GO:0016020">
    <property type="term" value="C:membrane"/>
    <property type="evidence" value="ECO:0007669"/>
    <property type="project" value="UniProtKB-SubCell"/>
</dbReference>
<name>A0A2H3JZ21_WOLCO</name>
<dbReference type="GO" id="GO:0016705">
    <property type="term" value="F:oxidoreductase activity, acting on paired donors, with incorporation or reduction of molecular oxygen"/>
    <property type="evidence" value="ECO:0007669"/>
    <property type="project" value="InterPro"/>
</dbReference>
<dbReference type="Pfam" id="PF00067">
    <property type="entry name" value="p450"/>
    <property type="match status" value="1"/>
</dbReference>
<gene>
    <name evidence="15" type="ORF">WOLCODRAFT_133102</name>
</gene>
<evidence type="ECO:0000256" key="6">
    <source>
        <dbReference type="ARBA" id="ARBA00022692"/>
    </source>
</evidence>
<evidence type="ECO:0000256" key="10">
    <source>
        <dbReference type="ARBA" id="ARBA00023004"/>
    </source>
</evidence>
<dbReference type="InterPro" id="IPR017972">
    <property type="entry name" value="Cyt_P450_CS"/>
</dbReference>
<comment type="subcellular location">
    <subcellularLocation>
        <location evidence="2">Membrane</location>
        <topology evidence="2">Single-pass membrane protein</topology>
    </subcellularLocation>
</comment>
<comment type="cofactor">
    <cofactor evidence="1 13">
        <name>heme</name>
        <dbReference type="ChEBI" id="CHEBI:30413"/>
    </cofactor>
</comment>
<dbReference type="OMA" id="ATEPGMW"/>
<dbReference type="GO" id="GO:0004497">
    <property type="term" value="F:monooxygenase activity"/>
    <property type="evidence" value="ECO:0007669"/>
    <property type="project" value="UniProtKB-KW"/>
</dbReference>
<keyword evidence="7 13" id="KW-0479">Metal-binding</keyword>
<dbReference type="AlphaFoldDB" id="A0A2H3JZ21"/>
<dbReference type="Proteomes" id="UP000218811">
    <property type="component" value="Unassembled WGS sequence"/>
</dbReference>
<dbReference type="Gene3D" id="1.10.630.10">
    <property type="entry name" value="Cytochrome P450"/>
    <property type="match status" value="1"/>
</dbReference>
<dbReference type="SUPFAM" id="SSF48264">
    <property type="entry name" value="Cytochrome P450"/>
    <property type="match status" value="1"/>
</dbReference>
<keyword evidence="16" id="KW-1185">Reference proteome</keyword>
<dbReference type="OrthoDB" id="2789670at2759"/>
<evidence type="ECO:0000256" key="7">
    <source>
        <dbReference type="ARBA" id="ARBA00022723"/>
    </source>
</evidence>
<evidence type="ECO:0000256" key="12">
    <source>
        <dbReference type="ARBA" id="ARBA00023136"/>
    </source>
</evidence>
<comment type="similarity">
    <text evidence="4 14">Belongs to the cytochrome P450 family.</text>
</comment>
<protein>
    <submittedName>
        <fullName evidence="15">Cytochrome P450</fullName>
    </submittedName>
</protein>
<evidence type="ECO:0000256" key="8">
    <source>
        <dbReference type="ARBA" id="ARBA00022989"/>
    </source>
</evidence>
<reference evidence="15 16" key="1">
    <citation type="journal article" date="2012" name="Science">
        <title>The Paleozoic origin of enzymatic lignin decomposition reconstructed from 31 fungal genomes.</title>
        <authorList>
            <person name="Floudas D."/>
            <person name="Binder M."/>
            <person name="Riley R."/>
            <person name="Barry K."/>
            <person name="Blanchette R.A."/>
            <person name="Henrissat B."/>
            <person name="Martinez A.T."/>
            <person name="Otillar R."/>
            <person name="Spatafora J.W."/>
            <person name="Yadav J.S."/>
            <person name="Aerts A."/>
            <person name="Benoit I."/>
            <person name="Boyd A."/>
            <person name="Carlson A."/>
            <person name="Copeland A."/>
            <person name="Coutinho P.M."/>
            <person name="de Vries R.P."/>
            <person name="Ferreira P."/>
            <person name="Findley K."/>
            <person name="Foster B."/>
            <person name="Gaskell J."/>
            <person name="Glotzer D."/>
            <person name="Gorecki P."/>
            <person name="Heitman J."/>
            <person name="Hesse C."/>
            <person name="Hori C."/>
            <person name="Igarashi K."/>
            <person name="Jurgens J.A."/>
            <person name="Kallen N."/>
            <person name="Kersten P."/>
            <person name="Kohler A."/>
            <person name="Kuees U."/>
            <person name="Kumar T.K.A."/>
            <person name="Kuo A."/>
            <person name="LaButti K."/>
            <person name="Larrondo L.F."/>
            <person name="Lindquist E."/>
            <person name="Ling A."/>
            <person name="Lombard V."/>
            <person name="Lucas S."/>
            <person name="Lundell T."/>
            <person name="Martin R."/>
            <person name="McLaughlin D.J."/>
            <person name="Morgenstern I."/>
            <person name="Morin E."/>
            <person name="Murat C."/>
            <person name="Nagy L.G."/>
            <person name="Nolan M."/>
            <person name="Ohm R.A."/>
            <person name="Patyshakuliyeva A."/>
            <person name="Rokas A."/>
            <person name="Ruiz-Duenas F.J."/>
            <person name="Sabat G."/>
            <person name="Salamov A."/>
            <person name="Samejima M."/>
            <person name="Schmutz J."/>
            <person name="Slot J.C."/>
            <person name="St John F."/>
            <person name="Stenlid J."/>
            <person name="Sun H."/>
            <person name="Sun S."/>
            <person name="Syed K."/>
            <person name="Tsang A."/>
            <person name="Wiebenga A."/>
            <person name="Young D."/>
            <person name="Pisabarro A."/>
            <person name="Eastwood D.C."/>
            <person name="Martin F."/>
            <person name="Cullen D."/>
            <person name="Grigoriev I.V."/>
            <person name="Hibbett D.S."/>
        </authorList>
    </citation>
    <scope>NUCLEOTIDE SEQUENCE [LARGE SCALE GENOMIC DNA]</scope>
    <source>
        <strain evidence="15 16">MD-104</strain>
    </source>
</reference>
<dbReference type="InterPro" id="IPR001128">
    <property type="entry name" value="Cyt_P450"/>
</dbReference>
<evidence type="ECO:0000256" key="1">
    <source>
        <dbReference type="ARBA" id="ARBA00001971"/>
    </source>
</evidence>
<dbReference type="InterPro" id="IPR036396">
    <property type="entry name" value="Cyt_P450_sf"/>
</dbReference>
<keyword evidence="5 13" id="KW-0349">Heme</keyword>
<proteinExistence type="inferred from homology"/>
<evidence type="ECO:0000256" key="11">
    <source>
        <dbReference type="ARBA" id="ARBA00023033"/>
    </source>
</evidence>
<evidence type="ECO:0000256" key="5">
    <source>
        <dbReference type="ARBA" id="ARBA00022617"/>
    </source>
</evidence>
<dbReference type="PANTHER" id="PTHR46300:SF7">
    <property type="entry name" value="P450, PUTATIVE (EUROFUNG)-RELATED"/>
    <property type="match status" value="1"/>
</dbReference>
<keyword evidence="10 13" id="KW-0408">Iron</keyword>
<dbReference type="GO" id="GO:0005506">
    <property type="term" value="F:iron ion binding"/>
    <property type="evidence" value="ECO:0007669"/>
    <property type="project" value="InterPro"/>
</dbReference>
<dbReference type="GO" id="GO:0020037">
    <property type="term" value="F:heme binding"/>
    <property type="evidence" value="ECO:0007669"/>
    <property type="project" value="InterPro"/>
</dbReference>
<accession>A0A2H3JZ21</accession>
<comment type="pathway">
    <text evidence="3">Secondary metabolite biosynthesis.</text>
</comment>
<dbReference type="CDD" id="cd11065">
    <property type="entry name" value="CYP64-like"/>
    <property type="match status" value="1"/>
</dbReference>